<evidence type="ECO:0000313" key="21">
    <source>
        <dbReference type="EMBL" id="OWF38876.1"/>
    </source>
</evidence>
<feature type="domain" description="HECT" evidence="18">
    <location>
        <begin position="2742"/>
        <end position="3026"/>
    </location>
</feature>
<feature type="region of interest" description="Disordered" evidence="17">
    <location>
        <begin position="1685"/>
        <end position="1707"/>
    </location>
</feature>
<keyword evidence="6" id="KW-0963">Cytoplasm</keyword>
<feature type="compositionally biased region" description="Low complexity" evidence="17">
    <location>
        <begin position="2293"/>
        <end position="2327"/>
    </location>
</feature>
<feature type="compositionally biased region" description="Acidic residues" evidence="17">
    <location>
        <begin position="1937"/>
        <end position="1948"/>
    </location>
</feature>
<evidence type="ECO:0000256" key="13">
    <source>
        <dbReference type="ARBA" id="ARBA00023242"/>
    </source>
</evidence>
<keyword evidence="11 15" id="KW-0833">Ubl conjugation pathway</keyword>
<dbReference type="PROSITE" id="PS51157">
    <property type="entry name" value="ZF_UBR"/>
    <property type="match status" value="1"/>
</dbReference>
<keyword evidence="8" id="KW-0808">Transferase</keyword>
<feature type="compositionally biased region" description="Basic and acidic residues" evidence="17">
    <location>
        <begin position="1003"/>
        <end position="1013"/>
    </location>
</feature>
<dbReference type="GO" id="GO:0005634">
    <property type="term" value="C:nucleus"/>
    <property type="evidence" value="ECO:0007669"/>
    <property type="project" value="UniProtKB-SubCell"/>
</dbReference>
<dbReference type="SMART" id="SM00119">
    <property type="entry name" value="HECTc"/>
    <property type="match status" value="1"/>
</dbReference>
<dbReference type="PROSITE" id="PS50237">
    <property type="entry name" value="HECT"/>
    <property type="match status" value="1"/>
</dbReference>
<dbReference type="GO" id="GO:0090263">
    <property type="term" value="P:positive regulation of canonical Wnt signaling pathway"/>
    <property type="evidence" value="ECO:0007669"/>
    <property type="project" value="TreeGrafter"/>
</dbReference>
<dbReference type="GO" id="GO:0008270">
    <property type="term" value="F:zinc ion binding"/>
    <property type="evidence" value="ECO:0007669"/>
    <property type="project" value="UniProtKB-KW"/>
</dbReference>
<evidence type="ECO:0000259" key="20">
    <source>
        <dbReference type="PROSITE" id="PS51309"/>
    </source>
</evidence>
<keyword evidence="10" id="KW-0863">Zinc-finger</keyword>
<dbReference type="Pfam" id="PF11547">
    <property type="entry name" value="E3_UbLigase_EDD"/>
    <property type="match status" value="1"/>
</dbReference>
<dbReference type="FunFam" id="1.10.8.10:FF:000009">
    <property type="entry name" value="Putative E3 ubiquitin-protein ligase UBR5"/>
    <property type="match status" value="1"/>
</dbReference>
<dbReference type="InterPro" id="IPR009091">
    <property type="entry name" value="RCC1/BLIP-II"/>
</dbReference>
<sequence>MTSVHCVVHPLPGTDDQLNDRLREVAEKISHHGFSSPLAFSAIRNLTVVQCVVGPNYIALLLEDGRICRISFAVVNDRLDLNKSENKPVAKVSRPERERTSVPRAGTHVVDSPMVLVSDVLGSNAEQTAGRWGTAVTTAGGAASRNNNQQAYSRMQRAVHVSRGRRSGVIVGTRPLVPASVVPEDLISQCQVVLQGKSRNLIIRELQRTNLDVNLAVNNLLSRDDEGEADDDDSQDSYMPDDLISLLDSGIHADHPSVIIDADTMYNEDVFGYSTLRTRGSGTRSRLGDRERDLDRDRERESIFRIRDRRRLDTTLRDEALKALDRDKAENMEAENLKKQTMTGQSPVALGEELQFWTEKEGNSPKFSHIAAMHSELVAVGTNGQLYSWRWNDPEPYKNLDNPSLKHPKAVSLCLVNEKIVGLSACNVRASVFTESDKVATWVDETLNTVASKLEHVAQTFPEFTTDKIVSLHTCSLYTCARLESGALYWWGVMPFGQRKKLVERTKTKKKKTKDGPASASSSGTSDIVTGTLVCLRSSPMYHAGALAFATIDGVPKVGQLLGSAWSLSDTCRFKLIKTPPCEPKPEVKLEVKVSESRMEMPPPPSPDSSTCSDHSGPTLVSPASLKRKKAPTPIKEVEKKDEESWPLKNVIFVEDVKTVPVGKVLKVDGAYAAVRFQLKDNPEAGGSKEDLTSLLQDCRLLRKDDLQVVKSASAPRLPDCFQKTPKKVTISENGQILAVAVDCDGIHVICRLGARLSYLVYNLTTGKVEQDSVFPTDAQAFMGSHRSDITLHNTGDELLVQLQDGNGAIYPLAKDCTEGIRDPLWLNLPPVRCLGMRVQSLNNMIPNMKNKAAVLVLAVELQVLIPHILRCNLDKVKSILASLEKEPGTASSQKLLQDILREHCDGNRNIMHTCVAMCVPTSNKDYDNDAAAAGTTTTTTPTTTTTSAFTSALEAINAVSSAVDALAAIQSRSTTDPSSRSVTLREMMRRASSAARAVSGMEAREREEREEATVATPTISWNPDPPPSYESLYPEVSTISMAPVKLEEKERRTIAVQMLRLLCDSPSLQPHLRDLLSARNAEGCTPFMQAVKGCAYAGAITLFECAKKIASGDSSEPDKPSLMSMIYPTGSSLDNSPLQVLCCNDTCSFTWTGREHIKQDIFECKTCGLTGSLCCCTECARVCHKGHDCKMKKTSPTAYCDCWEKCKCKALIAGQQGPRFDLLNRLLSETDLVILPNSRGENILLFLVQTVGRQVVEQRQYRASRPRVPAPRKPILPDIDVEMPEHDLEPPRFSRRALERILNDWTAVKAMILSGKKQSRTSSPDLMYEDQLYLDSQTGTARLDKFTHNLLVKCSTEMLDTLLTTLIREMQNDSVDGRKAEARTIAQRFLRSVARIFVVLNVEMTPSTNKKKSSTLTSCQPLVKCKRAFQALINIAIEELCEIANSLIAPVRMGVTRPTAPFSLVSANGEAIQGSEEVFNVDPIPPRSEPTDTDTHPVTAYIPHPSQARRQPAHPNTDRDDDDIMAADVEEVEVVDGGEDEGSDHDDRDDHQSEHSDADHGQAEQEEGVAESDMDLDLLAESDSDSDSSHSNQDNVSVQRSAVTAATAGSDAGLGSLAHFSEDSGESSNQEDDYESEGDQSDNNDADDMNYIDEQLERCNTSGTHGQRTLQAPQTMQWAIRQREATTARPPPATGTTTNTGGSGGLIYIDPSTLRRTTTVTTTTPAVQDTAVTMTTTASQLARAFGIVVRQIADLLTMLQDYHALAPSLPRVLDITDQDSIDLQLYTEDHLKITWEWLVDVMDATEAQLRFGSALSHTTDPANPGHPLHSNYVRTMRDRTNREENRILQVLDRRRARFGTISSDGNVARRDFLNYALSLMRSHNDEHSDTLPSLDISAMRHVAYVFDALIYYMRSSTDTDSEVFRDGISVISWDHDENENEEHEDEPVNNSLSMDAESVDGESDVTAKSGRKHSFFHRTDSTIFLGCPPPDPFQTPLVEALPLADQPHLLQPNARREDMFGMIHHTVPPHRGGGDSSALQSSPHRTHFDKLPVRMGFASRMSDSSQASGQSSGLVFSAQGGAQQSSLAPDLAFSNPSVIVKPSNVSTAGATPVPMDTSNRAAVETIVQQATNIVLQGSSSLGSSSGILGSNSGTPSALTDMDTESPASPIVPKPKVEGSGQGQQASVIVHASSSSSQTPLMAQPPTSQGVALSHNVLMIPARSYSMPFGALSRSNTISGASSELTLTGLSSIDQASSSSGQRSATQSQSSAMDITTSMDLSQGSSLHSGETPLAPTGSSLSAPPSGSLSTGPSIPSTGSLATLPSSSLGGSLGDTIQSSSLDTPVDIVGAHENVSNTVVVETSQTGVLSPATGTQAANRHQSNEQMYIGHMTLVSHDVLLGRWRLALELFGGVFCDDVGAEPGSVISELGGFPVKESKFRREMEKIRNSQQKDLTLEVERDRNLLIIQAFRQLNTLFNRRTNSNSQPLAVHRVKVTFKDEPGEGSGVARSFYTALANAVLSQEKLPALDGVIVGGKSLQYSLIQRARSRERERDRQRAAVQRQRSRDRETRRTLSYDAPPFYMPAESANANPATTPPSVAVPNPTEGAGVPPPEGSNSDTISQYRRQLGERLYPRVRVLQPSLAPKVTGMLLELSPAQLLLMLTSEETLRQRVDEAVDIILSHGRELSAEALLDLDIFNLSSSDKKKKSTGSDRRSDVEEEDDLEDSAPLFWQPGKRGFYSPRPGKNTAERLNAFRNVGRVLGLCLLQNELCPLFLNRHVLKYILGRKIGWHDLAFFDPVMYESLRQLVQDSEMRDASLLFTALDMNFCVELCAEEGGEQVELMTNGSDVEVNAQNVHDYVRRYAEYRMVKVADKALKNLRLGVFDVIPSNSLEGLTSEDLRLLLNGVGDINVQTLISYTSFNDESGENNDKVQRFKRWFWSVVEKMNNHERQDLVYFWTSSPALPASEEGFQPMPSITIRPADDDHLPTANTCISRLYIPLYSSKLVLRSKLILAIKTKAFGFV</sequence>
<dbReference type="FunFam" id="3.30.2160.10:FF:000006">
    <property type="entry name" value="E3 ubiquitin-protein ligase UBR5 isoform X2"/>
    <property type="match status" value="1"/>
</dbReference>
<dbReference type="GO" id="GO:0005737">
    <property type="term" value="C:cytoplasm"/>
    <property type="evidence" value="ECO:0007669"/>
    <property type="project" value="UniProtKB-SubCell"/>
</dbReference>
<dbReference type="InterPro" id="IPR047503">
    <property type="entry name" value="UBR-box_UBR5"/>
</dbReference>
<feature type="region of interest" description="Disordered" evidence="17">
    <location>
        <begin position="1477"/>
        <end position="1522"/>
    </location>
</feature>
<dbReference type="EC" id="2.3.2.26" evidence="5"/>
<dbReference type="Gene3D" id="1.10.1900.10">
    <property type="entry name" value="c-terminal domain of poly(a) binding protein"/>
    <property type="match status" value="1"/>
</dbReference>
<dbReference type="Pfam" id="PF00632">
    <property type="entry name" value="HECT"/>
    <property type="match status" value="1"/>
</dbReference>
<dbReference type="InterPro" id="IPR003126">
    <property type="entry name" value="Znf_UBR"/>
</dbReference>
<dbReference type="GO" id="GO:0003723">
    <property type="term" value="F:RNA binding"/>
    <property type="evidence" value="ECO:0007669"/>
    <property type="project" value="InterPro"/>
</dbReference>
<feature type="compositionally biased region" description="Basic and acidic residues" evidence="17">
    <location>
        <begin position="1546"/>
        <end position="1564"/>
    </location>
</feature>
<evidence type="ECO:0000313" key="22">
    <source>
        <dbReference type="Proteomes" id="UP000242188"/>
    </source>
</evidence>
<feature type="compositionally biased region" description="Polar residues" evidence="17">
    <location>
        <begin position="2280"/>
        <end position="2289"/>
    </location>
</feature>
<keyword evidence="9" id="KW-0479">Metal-binding</keyword>
<keyword evidence="7" id="KW-0597">Phosphoprotein</keyword>
<feature type="domain" description="PABC" evidence="20">
    <location>
        <begin position="2609"/>
        <end position="2686"/>
    </location>
</feature>
<dbReference type="Proteomes" id="UP000242188">
    <property type="component" value="Unassembled WGS sequence"/>
</dbReference>
<dbReference type="InterPro" id="IPR000569">
    <property type="entry name" value="HECT_dom"/>
</dbReference>
<evidence type="ECO:0000256" key="2">
    <source>
        <dbReference type="ARBA" id="ARBA00004123"/>
    </source>
</evidence>
<evidence type="ECO:0000256" key="5">
    <source>
        <dbReference type="ARBA" id="ARBA00012485"/>
    </source>
</evidence>
<evidence type="ECO:0000256" key="7">
    <source>
        <dbReference type="ARBA" id="ARBA00022553"/>
    </source>
</evidence>
<dbReference type="EMBL" id="NEDP02005553">
    <property type="protein sequence ID" value="OWF38876.1"/>
    <property type="molecule type" value="Genomic_DNA"/>
</dbReference>
<dbReference type="InterPro" id="IPR002004">
    <property type="entry name" value="PABP_HYD_C"/>
</dbReference>
<dbReference type="InterPro" id="IPR024725">
    <property type="entry name" value="UBR5_UBA"/>
</dbReference>
<evidence type="ECO:0000256" key="14">
    <source>
        <dbReference type="ARBA" id="ARBA00061431"/>
    </source>
</evidence>
<dbReference type="Gene3D" id="3.90.1750.10">
    <property type="entry name" value="Hect, E3 ligase catalytic domains"/>
    <property type="match status" value="1"/>
</dbReference>
<dbReference type="PANTHER" id="PTHR46276">
    <property type="entry name" value="E3 UBIQUITIN-PROTEIN LIGASE UBR5"/>
    <property type="match status" value="1"/>
</dbReference>
<comment type="catalytic activity">
    <reaction evidence="1">
        <text>S-ubiquitinyl-[E2 ubiquitin-conjugating enzyme]-L-cysteine + [acceptor protein]-L-lysine = [E2 ubiquitin-conjugating enzyme]-L-cysteine + N(6)-ubiquitinyl-[acceptor protein]-L-lysine.</text>
        <dbReference type="EC" id="2.3.2.26"/>
    </reaction>
</comment>
<dbReference type="GO" id="GO:0034450">
    <property type="term" value="F:ubiquitin-ubiquitin ligase activity"/>
    <property type="evidence" value="ECO:0007669"/>
    <property type="project" value="TreeGrafter"/>
</dbReference>
<feature type="compositionally biased region" description="Basic and acidic residues" evidence="17">
    <location>
        <begin position="2548"/>
        <end position="2558"/>
    </location>
</feature>
<dbReference type="Gene3D" id="3.30.2410.10">
    <property type="entry name" value="Hect, E3 ligase catalytic domain"/>
    <property type="match status" value="1"/>
</dbReference>
<feature type="compositionally biased region" description="Polar residues" evidence="17">
    <location>
        <begin position="2589"/>
        <end position="2598"/>
    </location>
</feature>
<name>A0A210PR13_MIZYE</name>
<feature type="compositionally biased region" description="Acidic residues" evidence="17">
    <location>
        <begin position="1624"/>
        <end position="1649"/>
    </location>
</feature>
<evidence type="ECO:0000256" key="12">
    <source>
        <dbReference type="ARBA" id="ARBA00022833"/>
    </source>
</evidence>
<dbReference type="CDD" id="cd19675">
    <property type="entry name" value="UBR-box_UBR5"/>
    <property type="match status" value="1"/>
</dbReference>
<dbReference type="OrthoDB" id="298098at2759"/>
<feature type="region of interest" description="Disordered" evidence="17">
    <location>
        <begin position="1535"/>
        <end position="1649"/>
    </location>
</feature>
<feature type="region of interest" description="Disordered" evidence="17">
    <location>
        <begin position="504"/>
        <end position="525"/>
    </location>
</feature>
<organism evidence="21 22">
    <name type="scientific">Mizuhopecten yessoensis</name>
    <name type="common">Japanese scallop</name>
    <name type="synonym">Patinopecten yessoensis</name>
    <dbReference type="NCBI Taxonomy" id="6573"/>
    <lineage>
        <taxon>Eukaryota</taxon>
        <taxon>Metazoa</taxon>
        <taxon>Spiralia</taxon>
        <taxon>Lophotrochozoa</taxon>
        <taxon>Mollusca</taxon>
        <taxon>Bivalvia</taxon>
        <taxon>Autobranchia</taxon>
        <taxon>Pteriomorphia</taxon>
        <taxon>Pectinida</taxon>
        <taxon>Pectinoidea</taxon>
        <taxon>Pectinidae</taxon>
        <taxon>Mizuhopecten</taxon>
    </lineage>
</organism>
<comment type="caution">
    <text evidence="21">The sequence shown here is derived from an EMBL/GenBank/DDBJ whole genome shotgun (WGS) entry which is preliminary data.</text>
</comment>
<dbReference type="InterPro" id="IPR036053">
    <property type="entry name" value="PABP-dom"/>
</dbReference>
<dbReference type="STRING" id="6573.A0A210PR13"/>
<feature type="region of interest" description="Disordered" evidence="17">
    <location>
        <begin position="2146"/>
        <end position="2182"/>
    </location>
</feature>
<dbReference type="InterPro" id="IPR035983">
    <property type="entry name" value="Hect_E3_ubiquitin_ligase"/>
</dbReference>
<dbReference type="PANTHER" id="PTHR46276:SF1">
    <property type="entry name" value="E3 UBIQUITIN-PROTEIN LIGASE UBR5"/>
    <property type="match status" value="1"/>
</dbReference>
<feature type="region of interest" description="Disordered" evidence="17">
    <location>
        <begin position="2254"/>
        <end position="2273"/>
    </location>
</feature>
<evidence type="ECO:0000256" key="10">
    <source>
        <dbReference type="ARBA" id="ARBA00022771"/>
    </source>
</evidence>
<comment type="pathway">
    <text evidence="4">Protein modification; protein ubiquitination.</text>
</comment>
<feature type="compositionally biased region" description="Basic and acidic residues" evidence="17">
    <location>
        <begin position="2565"/>
        <end position="2575"/>
    </location>
</feature>
<evidence type="ECO:0000259" key="18">
    <source>
        <dbReference type="PROSITE" id="PS50237"/>
    </source>
</evidence>
<feature type="region of interest" description="Disordered" evidence="17">
    <location>
        <begin position="993"/>
        <end position="1028"/>
    </location>
</feature>
<dbReference type="PROSITE" id="PS51309">
    <property type="entry name" value="PABC"/>
    <property type="match status" value="1"/>
</dbReference>
<dbReference type="Pfam" id="PF00658">
    <property type="entry name" value="MLLE"/>
    <property type="match status" value="1"/>
</dbReference>
<feature type="compositionally biased region" description="Acidic residues" evidence="17">
    <location>
        <begin position="1565"/>
        <end position="1587"/>
    </location>
</feature>
<comment type="subcellular location">
    <subcellularLocation>
        <location evidence="3">Cytoplasm</location>
    </subcellularLocation>
    <subcellularLocation>
        <location evidence="2">Nucleus</location>
    </subcellularLocation>
</comment>
<feature type="active site" description="Glycyl thioester intermediate" evidence="15">
    <location>
        <position position="2995"/>
    </location>
</feature>
<dbReference type="CDD" id="cd14423">
    <property type="entry name" value="CUE_UBR5"/>
    <property type="match status" value="1"/>
</dbReference>
<feature type="region of interest" description="Disordered" evidence="17">
    <location>
        <begin position="1936"/>
        <end position="1956"/>
    </location>
</feature>
<feature type="region of interest" description="Disordered" evidence="17">
    <location>
        <begin position="594"/>
        <end position="641"/>
    </location>
</feature>
<keyword evidence="22" id="KW-1185">Reference proteome</keyword>
<dbReference type="Gene3D" id="3.30.2160.10">
    <property type="entry name" value="Hect, E3 ligase catalytic domain"/>
    <property type="match status" value="1"/>
</dbReference>
<feature type="compositionally biased region" description="Polar residues" evidence="17">
    <location>
        <begin position="1596"/>
        <end position="1605"/>
    </location>
</feature>
<evidence type="ECO:0000256" key="4">
    <source>
        <dbReference type="ARBA" id="ARBA00004906"/>
    </source>
</evidence>
<feature type="region of interest" description="Disordered" evidence="17">
    <location>
        <begin position="2546"/>
        <end position="2621"/>
    </location>
</feature>
<gene>
    <name evidence="21" type="ORF">KP79_PYT23655</name>
</gene>
<protein>
    <recommendedName>
        <fullName evidence="5">HECT-type E3 ubiquitin transferase</fullName>
        <ecNumber evidence="5">2.3.2.26</ecNumber>
    </recommendedName>
</protein>
<feature type="domain" description="UBR-type" evidence="19">
    <location>
        <begin position="1146"/>
        <end position="1214"/>
    </location>
</feature>
<proteinExistence type="inferred from homology"/>
<dbReference type="FunFam" id="3.30.2410.10:FF:000008">
    <property type="entry name" value="Putative E3 ubiquitin-protein ligase UBR5"/>
    <property type="match status" value="1"/>
</dbReference>
<feature type="region of interest" description="Disordered" evidence="17">
    <location>
        <begin position="2280"/>
        <end position="2327"/>
    </location>
</feature>
<keyword evidence="13" id="KW-0539">Nucleus</keyword>
<feature type="region of interest" description="Disordered" evidence="17">
    <location>
        <begin position="2704"/>
        <end position="2731"/>
    </location>
</feature>
<dbReference type="SUPFAM" id="SSF56204">
    <property type="entry name" value="Hect, E3 ligase catalytic domain"/>
    <property type="match status" value="1"/>
</dbReference>
<evidence type="ECO:0000256" key="8">
    <source>
        <dbReference type="ARBA" id="ARBA00022679"/>
    </source>
</evidence>
<dbReference type="SMART" id="SM00396">
    <property type="entry name" value="ZnF_UBR1"/>
    <property type="match status" value="1"/>
</dbReference>
<evidence type="ECO:0000256" key="17">
    <source>
        <dbReference type="SAM" id="MobiDB-lite"/>
    </source>
</evidence>
<evidence type="ECO:0000256" key="11">
    <source>
        <dbReference type="ARBA" id="ARBA00022786"/>
    </source>
</evidence>
<reference evidence="21 22" key="1">
    <citation type="journal article" date="2017" name="Nat. Ecol. Evol.">
        <title>Scallop genome provides insights into evolution of bilaterian karyotype and development.</title>
        <authorList>
            <person name="Wang S."/>
            <person name="Zhang J."/>
            <person name="Jiao W."/>
            <person name="Li J."/>
            <person name="Xun X."/>
            <person name="Sun Y."/>
            <person name="Guo X."/>
            <person name="Huan P."/>
            <person name="Dong B."/>
            <person name="Zhang L."/>
            <person name="Hu X."/>
            <person name="Sun X."/>
            <person name="Wang J."/>
            <person name="Zhao C."/>
            <person name="Wang Y."/>
            <person name="Wang D."/>
            <person name="Huang X."/>
            <person name="Wang R."/>
            <person name="Lv J."/>
            <person name="Li Y."/>
            <person name="Zhang Z."/>
            <person name="Liu B."/>
            <person name="Lu W."/>
            <person name="Hui Y."/>
            <person name="Liang J."/>
            <person name="Zhou Z."/>
            <person name="Hou R."/>
            <person name="Li X."/>
            <person name="Liu Y."/>
            <person name="Li H."/>
            <person name="Ning X."/>
            <person name="Lin Y."/>
            <person name="Zhao L."/>
            <person name="Xing Q."/>
            <person name="Dou J."/>
            <person name="Li Y."/>
            <person name="Mao J."/>
            <person name="Guo H."/>
            <person name="Dou H."/>
            <person name="Li T."/>
            <person name="Mu C."/>
            <person name="Jiang W."/>
            <person name="Fu Q."/>
            <person name="Fu X."/>
            <person name="Miao Y."/>
            <person name="Liu J."/>
            <person name="Yu Q."/>
            <person name="Li R."/>
            <person name="Liao H."/>
            <person name="Li X."/>
            <person name="Kong Y."/>
            <person name="Jiang Z."/>
            <person name="Chourrout D."/>
            <person name="Li R."/>
            <person name="Bao Z."/>
        </authorList>
    </citation>
    <scope>NUCLEOTIDE SEQUENCE [LARGE SCALE GENOMIC DNA]</scope>
    <source>
        <strain evidence="21 22">PY_sf001</strain>
    </source>
</reference>
<evidence type="ECO:0000259" key="19">
    <source>
        <dbReference type="PROSITE" id="PS51157"/>
    </source>
</evidence>
<evidence type="ECO:0000256" key="15">
    <source>
        <dbReference type="PROSITE-ProRule" id="PRU00104"/>
    </source>
</evidence>
<feature type="zinc finger region" description="UBR-type" evidence="16">
    <location>
        <begin position="1146"/>
        <end position="1214"/>
    </location>
</feature>
<feature type="compositionally biased region" description="Low complexity" evidence="17">
    <location>
        <begin position="2254"/>
        <end position="2272"/>
    </location>
</feature>
<keyword evidence="12" id="KW-0862">Zinc</keyword>
<dbReference type="Gene3D" id="1.10.8.10">
    <property type="entry name" value="DNA helicase RuvA subunit, C-terminal domain"/>
    <property type="match status" value="1"/>
</dbReference>
<evidence type="ECO:0000256" key="1">
    <source>
        <dbReference type="ARBA" id="ARBA00000885"/>
    </source>
</evidence>
<dbReference type="GO" id="GO:0000209">
    <property type="term" value="P:protein polyubiquitination"/>
    <property type="evidence" value="ECO:0007669"/>
    <property type="project" value="TreeGrafter"/>
</dbReference>
<evidence type="ECO:0000256" key="16">
    <source>
        <dbReference type="PROSITE-ProRule" id="PRU00508"/>
    </source>
</evidence>
<comment type="similarity">
    <text evidence="14">Belongs to the UBR5 family.</text>
</comment>
<dbReference type="SMART" id="SM00517">
    <property type="entry name" value="PolyA"/>
    <property type="match status" value="1"/>
</dbReference>
<feature type="compositionally biased region" description="Acidic residues" evidence="17">
    <location>
        <begin position="1535"/>
        <end position="1545"/>
    </location>
</feature>
<dbReference type="Gene3D" id="2.130.10.30">
    <property type="entry name" value="Regulator of chromosome condensation 1/beta-lactamase-inhibitor protein II"/>
    <property type="match status" value="1"/>
</dbReference>
<dbReference type="SUPFAM" id="SSF50985">
    <property type="entry name" value="RCC1/BLIP-II"/>
    <property type="match status" value="1"/>
</dbReference>
<evidence type="ECO:0000256" key="9">
    <source>
        <dbReference type="ARBA" id="ARBA00022723"/>
    </source>
</evidence>
<accession>A0A210PR13</accession>
<dbReference type="GO" id="GO:0043130">
    <property type="term" value="F:ubiquitin binding"/>
    <property type="evidence" value="ECO:0007669"/>
    <property type="project" value="InterPro"/>
</dbReference>
<evidence type="ECO:0000256" key="6">
    <source>
        <dbReference type="ARBA" id="ARBA00022490"/>
    </source>
</evidence>
<evidence type="ECO:0000256" key="3">
    <source>
        <dbReference type="ARBA" id="ARBA00004496"/>
    </source>
</evidence>
<dbReference type="SUPFAM" id="SSF63570">
    <property type="entry name" value="PABC (PABP) domain"/>
    <property type="match status" value="1"/>
</dbReference>